<evidence type="ECO:0000256" key="2">
    <source>
        <dbReference type="ARBA" id="ARBA00022448"/>
    </source>
</evidence>
<dbReference type="PANTHER" id="PTHR42771">
    <property type="entry name" value="IRON(3+)-HYDROXAMATE IMPORT ATP-BINDING PROTEIN FHUC"/>
    <property type="match status" value="1"/>
</dbReference>
<dbReference type="Gene3D" id="3.40.50.300">
    <property type="entry name" value="P-loop containing nucleotide triphosphate hydrolases"/>
    <property type="match status" value="2"/>
</dbReference>
<protein>
    <submittedName>
        <fullName evidence="9">Putative ATPase</fullName>
    </submittedName>
</protein>
<reference evidence="9 10" key="1">
    <citation type="submission" date="2019-03" db="EMBL/GenBank/DDBJ databases">
        <title>Genomic Encyclopedia of Archaeal and Bacterial Type Strains, Phase II (KMG-II): from individual species to whole genera.</title>
        <authorList>
            <person name="Goeker M."/>
        </authorList>
    </citation>
    <scope>NUCLEOTIDE SEQUENCE [LARGE SCALE GENOMIC DNA]</scope>
    <source>
        <strain evidence="9 10">DSM 24323</strain>
    </source>
</reference>
<dbReference type="InterPro" id="IPR038729">
    <property type="entry name" value="Rad50/SbcC_AAA"/>
</dbReference>
<gene>
    <name evidence="9" type="ORF">CLV29_2575</name>
</gene>
<dbReference type="Pfam" id="PF13304">
    <property type="entry name" value="AAA_21"/>
    <property type="match status" value="1"/>
</dbReference>
<dbReference type="InterPro" id="IPR051535">
    <property type="entry name" value="Siderophore_ABC-ATPase"/>
</dbReference>
<keyword evidence="5" id="KW-0408">Iron</keyword>
<accession>A0A4R7J1W9</accession>
<dbReference type="InterPro" id="IPR003959">
    <property type="entry name" value="ATPase_AAA_core"/>
</dbReference>
<evidence type="ECO:0000256" key="4">
    <source>
        <dbReference type="ARBA" id="ARBA00022496"/>
    </source>
</evidence>
<dbReference type="Pfam" id="PF13476">
    <property type="entry name" value="AAA_23"/>
    <property type="match status" value="1"/>
</dbReference>
<evidence type="ECO:0000313" key="9">
    <source>
        <dbReference type="EMBL" id="TDT31162.1"/>
    </source>
</evidence>
<evidence type="ECO:0000313" key="10">
    <source>
        <dbReference type="Proteomes" id="UP000295371"/>
    </source>
</evidence>
<dbReference type="InterPro" id="IPR027417">
    <property type="entry name" value="P-loop_NTPase"/>
</dbReference>
<dbReference type="RefSeq" id="WP_133755468.1">
    <property type="nucleotide sequence ID" value="NZ_SOAW01000002.1"/>
</dbReference>
<name>A0A4R7J1W9_9ACTN</name>
<dbReference type="OrthoDB" id="9784297at2"/>
<dbReference type="GO" id="GO:0005524">
    <property type="term" value="F:ATP binding"/>
    <property type="evidence" value="ECO:0007669"/>
    <property type="project" value="InterPro"/>
</dbReference>
<dbReference type="GO" id="GO:0006826">
    <property type="term" value="P:iron ion transport"/>
    <property type="evidence" value="ECO:0007669"/>
    <property type="project" value="UniProtKB-KW"/>
</dbReference>
<evidence type="ECO:0000256" key="6">
    <source>
        <dbReference type="ARBA" id="ARBA00023065"/>
    </source>
</evidence>
<dbReference type="EMBL" id="SOAW01000002">
    <property type="protein sequence ID" value="TDT31162.1"/>
    <property type="molecule type" value="Genomic_DNA"/>
</dbReference>
<dbReference type="GO" id="GO:0006302">
    <property type="term" value="P:double-strand break repair"/>
    <property type="evidence" value="ECO:0007669"/>
    <property type="project" value="InterPro"/>
</dbReference>
<dbReference type="Proteomes" id="UP000295371">
    <property type="component" value="Unassembled WGS sequence"/>
</dbReference>
<dbReference type="InterPro" id="IPR003593">
    <property type="entry name" value="AAA+_ATPase"/>
</dbReference>
<evidence type="ECO:0000256" key="5">
    <source>
        <dbReference type="ARBA" id="ARBA00023004"/>
    </source>
</evidence>
<comment type="caution">
    <text evidence="9">The sequence shown here is derived from an EMBL/GenBank/DDBJ whole genome shotgun (WGS) entry which is preliminary data.</text>
</comment>
<proteinExistence type="predicted"/>
<dbReference type="SMART" id="SM00382">
    <property type="entry name" value="AAA"/>
    <property type="match status" value="1"/>
</dbReference>
<evidence type="ECO:0000256" key="7">
    <source>
        <dbReference type="ARBA" id="ARBA00023136"/>
    </source>
</evidence>
<evidence type="ECO:0000256" key="1">
    <source>
        <dbReference type="ARBA" id="ARBA00004202"/>
    </source>
</evidence>
<keyword evidence="3" id="KW-1003">Cell membrane</keyword>
<keyword evidence="10" id="KW-1185">Reference proteome</keyword>
<dbReference type="SUPFAM" id="SSF52540">
    <property type="entry name" value="P-loop containing nucleoside triphosphate hydrolases"/>
    <property type="match status" value="1"/>
</dbReference>
<comment type="subcellular location">
    <subcellularLocation>
        <location evidence="1">Cell membrane</location>
        <topology evidence="1">Peripheral membrane protein</topology>
    </subcellularLocation>
</comment>
<sequence>MAFDTHPLVRVSARGGHGLDTDRYPASIPAVAQLLAEGLDFSPGVTFLVGENGSGKSTLVEAIAIAYGLSPEGGTTSATHSTRSSESGLAEALTLQRGLGSQRSNGFFLRAETMHGWFSWIESLPGGSHADYHSMSHGQSFNALIDWAINPRFPQGLLVLDEPEAALSFSSTLRLIGVLRQATELGNQVICATHSPVLASSPGAEILEIGDWGIRHTAWQDLELVEHWRRYLDAPDRYLRQLLD</sequence>
<dbReference type="AlphaFoldDB" id="A0A4R7J1W9"/>
<dbReference type="GO" id="GO:0016887">
    <property type="term" value="F:ATP hydrolysis activity"/>
    <property type="evidence" value="ECO:0007669"/>
    <property type="project" value="InterPro"/>
</dbReference>
<keyword evidence="6" id="KW-0406">Ion transport</keyword>
<dbReference type="PANTHER" id="PTHR42771:SF2">
    <property type="entry name" value="IRON(3+)-HYDROXAMATE IMPORT ATP-BINDING PROTEIN FHUC"/>
    <property type="match status" value="1"/>
</dbReference>
<feature type="domain" description="AAA+ ATPase" evidence="8">
    <location>
        <begin position="42"/>
        <end position="223"/>
    </location>
</feature>
<evidence type="ECO:0000256" key="3">
    <source>
        <dbReference type="ARBA" id="ARBA00022475"/>
    </source>
</evidence>
<evidence type="ECO:0000259" key="8">
    <source>
        <dbReference type="SMART" id="SM00382"/>
    </source>
</evidence>
<keyword evidence="2" id="KW-0813">Transport</keyword>
<dbReference type="GO" id="GO:0005886">
    <property type="term" value="C:plasma membrane"/>
    <property type="evidence" value="ECO:0007669"/>
    <property type="project" value="UniProtKB-SubCell"/>
</dbReference>
<keyword evidence="7" id="KW-0472">Membrane</keyword>
<organism evidence="9 10">
    <name type="scientific">Naumannella halotolerans</name>
    <dbReference type="NCBI Taxonomy" id="993414"/>
    <lineage>
        <taxon>Bacteria</taxon>
        <taxon>Bacillati</taxon>
        <taxon>Actinomycetota</taxon>
        <taxon>Actinomycetes</taxon>
        <taxon>Propionibacteriales</taxon>
        <taxon>Propionibacteriaceae</taxon>
        <taxon>Naumannella</taxon>
    </lineage>
</organism>
<keyword evidence="4" id="KW-0410">Iron transport</keyword>